<proteinExistence type="predicted"/>
<dbReference type="Proteomes" id="UP000677611">
    <property type="component" value="Unassembled WGS sequence"/>
</dbReference>
<protein>
    <recommendedName>
        <fullName evidence="3">DUF3806 domain-containing protein</fullName>
    </recommendedName>
</protein>
<comment type="caution">
    <text evidence="1">The sequence shown here is derived from an EMBL/GenBank/DDBJ whole genome shotgun (WGS) entry which is preliminary data.</text>
</comment>
<evidence type="ECO:0000313" key="1">
    <source>
        <dbReference type="EMBL" id="MBO1627925.1"/>
    </source>
</evidence>
<organism evidence="1 2">
    <name type="scientific">Bacillus arachidis</name>
    <dbReference type="NCBI Taxonomy" id="2819290"/>
    <lineage>
        <taxon>Bacteria</taxon>
        <taxon>Bacillati</taxon>
        <taxon>Bacillota</taxon>
        <taxon>Bacilli</taxon>
        <taxon>Bacillales</taxon>
        <taxon>Bacillaceae</taxon>
        <taxon>Bacillus</taxon>
    </lineage>
</organism>
<reference evidence="1 2" key="1">
    <citation type="submission" date="2021-03" db="EMBL/GenBank/DDBJ databases">
        <title>Identification of novel Bacillus strains.</title>
        <authorList>
            <person name="Xiao Z."/>
            <person name="Li Y."/>
            <person name="Shen J."/>
        </authorList>
    </citation>
    <scope>NUCLEOTIDE SEQUENCE [LARGE SCALE GENOMIC DNA]</scope>
    <source>
        <strain evidence="1 2">SY8</strain>
    </source>
</reference>
<name>A0ABS3P474_9BACI</name>
<sequence length="144" mass="17079">MEQSNLSYRVQELCNVAIEYAKAFDKTFNYSEEDIKELEEILDYYANDLRDKKAIGDEEDIPTENQMYSMALIWGSYLGEVLKRHLGQEAEWLQETVFDNEKVLHLQVGEWKVFPIDKVYKRLVNGSEENVISFYDINKEYMLK</sequence>
<keyword evidence="2" id="KW-1185">Reference proteome</keyword>
<dbReference type="EMBL" id="JAGDQJ010000031">
    <property type="protein sequence ID" value="MBO1627925.1"/>
    <property type="molecule type" value="Genomic_DNA"/>
</dbReference>
<evidence type="ECO:0000313" key="2">
    <source>
        <dbReference type="Proteomes" id="UP000677611"/>
    </source>
</evidence>
<gene>
    <name evidence="1" type="ORF">J4P90_22465</name>
</gene>
<accession>A0ABS3P474</accession>
<dbReference type="RefSeq" id="WP_208019124.1">
    <property type="nucleotide sequence ID" value="NZ_JAGDQJ010000031.1"/>
</dbReference>
<evidence type="ECO:0008006" key="3">
    <source>
        <dbReference type="Google" id="ProtNLM"/>
    </source>
</evidence>